<dbReference type="SUPFAM" id="SSF49265">
    <property type="entry name" value="Fibronectin type III"/>
    <property type="match status" value="1"/>
</dbReference>
<accession>A0ABS5KCT4</accession>
<protein>
    <submittedName>
        <fullName evidence="1">Carboxypeptidase regulatory-like domain-containing protein</fullName>
    </submittedName>
</protein>
<reference evidence="1 2" key="1">
    <citation type="journal article" date="2014" name="Int. J. Syst. Evol. Microbiol.">
        <title>Carboxylicivirga gen. nov. in the family Marinilabiliaceae with two novel species, Carboxylicivirga mesophila sp. nov. and Carboxylicivirga taeanensis sp. nov., and reclassification of Cytophaga fermentans as Saccharicrinis fermentans gen. nov., comb. nov.</title>
        <authorList>
            <person name="Yang S.H."/>
            <person name="Seo H.S."/>
            <person name="Woo J.H."/>
            <person name="Oh H.M."/>
            <person name="Jang H."/>
            <person name="Lee J.H."/>
            <person name="Kim S.J."/>
            <person name="Kwon K.K."/>
        </authorList>
    </citation>
    <scope>NUCLEOTIDE SEQUENCE [LARGE SCALE GENOMIC DNA]</scope>
    <source>
        <strain evidence="1 2">JCM 18290</strain>
    </source>
</reference>
<sequence length="426" mass="45442">MSFKNVFLLCAVLLLIFSCSKDKEEGPKPGIIAGIVSDKNDGSGLAEARIIIFNANTNSPTGEAIWTDDKGNYSIEMEPGNYFFKIYCNGYDAIPATGINAIPINVVEGSEINQNYALNRSAILNGGVIVGQVTEGNDGVKGALVIAEANGVAVSSVSDSEGYFYIYNVTPGDYSVKGWLAGYNSSTEIVSVTENATVSDLTVIVTNDAAAKVSGMVTFLATSNIEVDVALVHPLTGETIPGLNSTTTGGVYTIENVPEGDYWGRASYENDNVVMDPDWIVKNGQPQVTISGGDMTLDYSVTGAVSVVSPTNSVELVVPVEVSSGAITFRWTPYSSASDYVIEVTDVNGNLIWGGFSNDWSTKNIVIPSSTTSVEFNYDGSAIEDLVAGETYRWRIYASKDDKQAATGWRLISVSEDQMGLIQIID</sequence>
<dbReference type="InterPro" id="IPR013783">
    <property type="entry name" value="Ig-like_fold"/>
</dbReference>
<dbReference type="PROSITE" id="PS51257">
    <property type="entry name" value="PROKAR_LIPOPROTEIN"/>
    <property type="match status" value="1"/>
</dbReference>
<dbReference type="Gene3D" id="2.60.40.10">
    <property type="entry name" value="Immunoglobulins"/>
    <property type="match status" value="1"/>
</dbReference>
<proteinExistence type="predicted"/>
<name>A0ABS5KCT4_9BACT</name>
<comment type="caution">
    <text evidence="1">The sequence shown here is derived from an EMBL/GenBank/DDBJ whole genome shotgun (WGS) entry which is preliminary data.</text>
</comment>
<dbReference type="SUPFAM" id="SSF49464">
    <property type="entry name" value="Carboxypeptidase regulatory domain-like"/>
    <property type="match status" value="1"/>
</dbReference>
<keyword evidence="2" id="KW-1185">Reference proteome</keyword>
<dbReference type="RefSeq" id="WP_212229704.1">
    <property type="nucleotide sequence ID" value="NZ_JAGUCN010000019.1"/>
</dbReference>
<gene>
    <name evidence="1" type="ORF">KEM09_15640</name>
</gene>
<dbReference type="InterPro" id="IPR036116">
    <property type="entry name" value="FN3_sf"/>
</dbReference>
<dbReference type="Proteomes" id="UP000721861">
    <property type="component" value="Unassembled WGS sequence"/>
</dbReference>
<evidence type="ECO:0000313" key="1">
    <source>
        <dbReference type="EMBL" id="MBS2212850.1"/>
    </source>
</evidence>
<dbReference type="EMBL" id="JAGUCN010000019">
    <property type="protein sequence ID" value="MBS2212850.1"/>
    <property type="molecule type" value="Genomic_DNA"/>
</dbReference>
<dbReference type="Pfam" id="PF13620">
    <property type="entry name" value="CarboxypepD_reg"/>
    <property type="match status" value="2"/>
</dbReference>
<organism evidence="1 2">
    <name type="scientific">Carboxylicivirga mesophila</name>
    <dbReference type="NCBI Taxonomy" id="1166478"/>
    <lineage>
        <taxon>Bacteria</taxon>
        <taxon>Pseudomonadati</taxon>
        <taxon>Bacteroidota</taxon>
        <taxon>Bacteroidia</taxon>
        <taxon>Marinilabiliales</taxon>
        <taxon>Marinilabiliaceae</taxon>
        <taxon>Carboxylicivirga</taxon>
    </lineage>
</organism>
<dbReference type="InterPro" id="IPR013784">
    <property type="entry name" value="Carb-bd-like_fold"/>
</dbReference>
<evidence type="ECO:0000313" key="2">
    <source>
        <dbReference type="Proteomes" id="UP000721861"/>
    </source>
</evidence>
<dbReference type="InterPro" id="IPR008969">
    <property type="entry name" value="CarboxyPept-like_regulatory"/>
</dbReference>
<dbReference type="Gene3D" id="2.60.40.1120">
    <property type="entry name" value="Carboxypeptidase-like, regulatory domain"/>
    <property type="match status" value="2"/>
</dbReference>
<dbReference type="SUPFAM" id="SSF49452">
    <property type="entry name" value="Starch-binding domain-like"/>
    <property type="match status" value="1"/>
</dbReference>